<name>A0AA38P770_9AGAR</name>
<accession>A0AA38P770</accession>
<evidence type="ECO:0000313" key="2">
    <source>
        <dbReference type="Proteomes" id="UP001163846"/>
    </source>
</evidence>
<evidence type="ECO:0000313" key="1">
    <source>
        <dbReference type="EMBL" id="KAJ3837431.1"/>
    </source>
</evidence>
<organism evidence="1 2">
    <name type="scientific">Lentinula raphanica</name>
    <dbReference type="NCBI Taxonomy" id="153919"/>
    <lineage>
        <taxon>Eukaryota</taxon>
        <taxon>Fungi</taxon>
        <taxon>Dikarya</taxon>
        <taxon>Basidiomycota</taxon>
        <taxon>Agaricomycotina</taxon>
        <taxon>Agaricomycetes</taxon>
        <taxon>Agaricomycetidae</taxon>
        <taxon>Agaricales</taxon>
        <taxon>Marasmiineae</taxon>
        <taxon>Omphalotaceae</taxon>
        <taxon>Lentinula</taxon>
    </lineage>
</organism>
<comment type="caution">
    <text evidence="1">The sequence shown here is derived from an EMBL/GenBank/DDBJ whole genome shotgun (WGS) entry which is preliminary data.</text>
</comment>
<keyword evidence="2" id="KW-1185">Reference proteome</keyword>
<dbReference type="Proteomes" id="UP001163846">
    <property type="component" value="Unassembled WGS sequence"/>
</dbReference>
<proteinExistence type="predicted"/>
<reference evidence="1" key="1">
    <citation type="submission" date="2022-08" db="EMBL/GenBank/DDBJ databases">
        <authorList>
            <consortium name="DOE Joint Genome Institute"/>
            <person name="Min B."/>
            <person name="Riley R."/>
            <person name="Sierra-Patev S."/>
            <person name="Naranjo-Ortiz M."/>
            <person name="Looney B."/>
            <person name="Konkel Z."/>
            <person name="Slot J.C."/>
            <person name="Sakamoto Y."/>
            <person name="Steenwyk J.L."/>
            <person name="Rokas A."/>
            <person name="Carro J."/>
            <person name="Camarero S."/>
            <person name="Ferreira P."/>
            <person name="Molpeceres G."/>
            <person name="Ruiz-Duenas F.J."/>
            <person name="Serrano A."/>
            <person name="Henrissat B."/>
            <person name="Drula E."/>
            <person name="Hughes K.W."/>
            <person name="Mata J.L."/>
            <person name="Ishikawa N.K."/>
            <person name="Vargas-Isla R."/>
            <person name="Ushijima S."/>
            <person name="Smith C.A."/>
            <person name="Ahrendt S."/>
            <person name="Andreopoulos W."/>
            <person name="He G."/>
            <person name="Labutti K."/>
            <person name="Lipzen A."/>
            <person name="Ng V."/>
            <person name="Sandor L."/>
            <person name="Barry K."/>
            <person name="Martinez A.T."/>
            <person name="Xiao Y."/>
            <person name="Gibbons J.G."/>
            <person name="Terashima K."/>
            <person name="Hibbett D.S."/>
            <person name="Grigoriev I.V."/>
        </authorList>
    </citation>
    <scope>NUCLEOTIDE SEQUENCE</scope>
    <source>
        <strain evidence="1">TFB9207</strain>
    </source>
</reference>
<dbReference type="AlphaFoldDB" id="A0AA38P770"/>
<sequence length="57" mass="6461">MRWPLLIHHFCTIFAIVLLLSVLAYTGHPALIAAGEIWLFQATTEQTVFIGLFMCKL</sequence>
<dbReference type="EMBL" id="MU806246">
    <property type="protein sequence ID" value="KAJ3837431.1"/>
    <property type="molecule type" value="Genomic_DNA"/>
</dbReference>
<feature type="non-terminal residue" evidence="1">
    <location>
        <position position="57"/>
    </location>
</feature>
<protein>
    <submittedName>
        <fullName evidence="1">Uncharacterized protein</fullName>
    </submittedName>
</protein>
<gene>
    <name evidence="1" type="ORF">F5878DRAFT_496338</name>
</gene>